<dbReference type="EMBL" id="JADFTS010000002">
    <property type="protein sequence ID" value="KAF9621496.1"/>
    <property type="molecule type" value="Genomic_DNA"/>
</dbReference>
<evidence type="ECO:0000259" key="6">
    <source>
        <dbReference type="Pfam" id="PF00931"/>
    </source>
</evidence>
<reference evidence="10 11" key="1">
    <citation type="submission" date="2020-10" db="EMBL/GenBank/DDBJ databases">
        <title>The Coptis chinensis genome and diversification of protoberbering-type alkaloids.</title>
        <authorList>
            <person name="Wang B."/>
            <person name="Shu S."/>
            <person name="Song C."/>
            <person name="Liu Y."/>
        </authorList>
    </citation>
    <scope>NUCLEOTIDE SEQUENCE [LARGE SCALE GENOMIC DNA]</scope>
    <source>
        <strain evidence="10">HL-2020</strain>
        <tissue evidence="10">Leaf</tissue>
    </source>
</reference>
<evidence type="ECO:0000256" key="1">
    <source>
        <dbReference type="ARBA" id="ARBA00022614"/>
    </source>
</evidence>
<dbReference type="Pfam" id="PF23559">
    <property type="entry name" value="WHD_DRP"/>
    <property type="match status" value="1"/>
</dbReference>
<dbReference type="Pfam" id="PF00931">
    <property type="entry name" value="NB-ARC"/>
    <property type="match status" value="1"/>
</dbReference>
<organism evidence="10 11">
    <name type="scientific">Coptis chinensis</name>
    <dbReference type="NCBI Taxonomy" id="261450"/>
    <lineage>
        <taxon>Eukaryota</taxon>
        <taxon>Viridiplantae</taxon>
        <taxon>Streptophyta</taxon>
        <taxon>Embryophyta</taxon>
        <taxon>Tracheophyta</taxon>
        <taxon>Spermatophyta</taxon>
        <taxon>Magnoliopsida</taxon>
        <taxon>Ranunculales</taxon>
        <taxon>Ranunculaceae</taxon>
        <taxon>Coptidoideae</taxon>
        <taxon>Coptis</taxon>
    </lineage>
</organism>
<evidence type="ECO:0000259" key="9">
    <source>
        <dbReference type="Pfam" id="PF25019"/>
    </source>
</evidence>
<dbReference type="PANTHER" id="PTHR36766:SF40">
    <property type="entry name" value="DISEASE RESISTANCE PROTEIN RGA3"/>
    <property type="match status" value="1"/>
</dbReference>
<comment type="caution">
    <text evidence="10">The sequence shown here is derived from an EMBL/GenBank/DDBJ whole genome shotgun (WGS) entry which is preliminary data.</text>
</comment>
<evidence type="ECO:0000256" key="2">
    <source>
        <dbReference type="ARBA" id="ARBA00022737"/>
    </source>
</evidence>
<proteinExistence type="predicted"/>
<evidence type="ECO:0000259" key="8">
    <source>
        <dbReference type="Pfam" id="PF23559"/>
    </source>
</evidence>
<dbReference type="Gene3D" id="1.20.5.4130">
    <property type="match status" value="1"/>
</dbReference>
<gene>
    <name evidence="10" type="ORF">IFM89_021800</name>
</gene>
<evidence type="ECO:0000313" key="10">
    <source>
        <dbReference type="EMBL" id="KAF9621496.1"/>
    </source>
</evidence>
<dbReference type="InterPro" id="IPR058922">
    <property type="entry name" value="WHD_DRP"/>
</dbReference>
<dbReference type="Pfam" id="PF00560">
    <property type="entry name" value="LRR_1"/>
    <property type="match status" value="1"/>
</dbReference>
<dbReference type="InterPro" id="IPR036388">
    <property type="entry name" value="WH-like_DNA-bd_sf"/>
</dbReference>
<keyword evidence="2" id="KW-0677">Repeat</keyword>
<keyword evidence="5" id="KW-0067">ATP-binding</keyword>
<protein>
    <submittedName>
        <fullName evidence="10">Uncharacterized protein</fullName>
    </submittedName>
</protein>
<dbReference type="InterPro" id="IPR042197">
    <property type="entry name" value="Apaf_helical"/>
</dbReference>
<dbReference type="Gene3D" id="3.80.10.10">
    <property type="entry name" value="Ribonuclease Inhibitor"/>
    <property type="match status" value="2"/>
</dbReference>
<dbReference type="FunFam" id="1.10.10.10:FF:000322">
    <property type="entry name" value="Probable disease resistance protein At1g63360"/>
    <property type="match status" value="1"/>
</dbReference>
<dbReference type="InterPro" id="IPR041118">
    <property type="entry name" value="Rx_N"/>
</dbReference>
<dbReference type="Gene3D" id="1.10.8.430">
    <property type="entry name" value="Helical domain of apoptotic protease-activating factors"/>
    <property type="match status" value="1"/>
</dbReference>
<keyword evidence="11" id="KW-1185">Reference proteome</keyword>
<dbReference type="PRINTS" id="PR00364">
    <property type="entry name" value="DISEASERSIST"/>
</dbReference>
<dbReference type="SUPFAM" id="SSF52058">
    <property type="entry name" value="L domain-like"/>
    <property type="match status" value="1"/>
</dbReference>
<evidence type="ECO:0000259" key="7">
    <source>
        <dbReference type="Pfam" id="PF18052"/>
    </source>
</evidence>
<dbReference type="InterPro" id="IPR002182">
    <property type="entry name" value="NB-ARC"/>
</dbReference>
<accession>A0A835IP28</accession>
<dbReference type="CDD" id="cd14798">
    <property type="entry name" value="RX-CC_like"/>
    <property type="match status" value="1"/>
</dbReference>
<dbReference type="OrthoDB" id="5279713at2759"/>
<evidence type="ECO:0000256" key="3">
    <source>
        <dbReference type="ARBA" id="ARBA00022741"/>
    </source>
</evidence>
<keyword evidence="4" id="KW-0611">Plant defense</keyword>
<feature type="domain" description="Disease resistance protein winged helix" evidence="8">
    <location>
        <begin position="430"/>
        <end position="501"/>
    </location>
</feature>
<dbReference type="InterPro" id="IPR001611">
    <property type="entry name" value="Leu-rich_rpt"/>
</dbReference>
<dbReference type="Pfam" id="PF18052">
    <property type="entry name" value="Rx_N"/>
    <property type="match status" value="1"/>
</dbReference>
<dbReference type="GO" id="GO:0043531">
    <property type="term" value="F:ADP binding"/>
    <property type="evidence" value="ECO:0007669"/>
    <property type="project" value="InterPro"/>
</dbReference>
<sequence length="1125" mass="129147">MAHAVISGVLEQLRSILQTDQVNLLAGEANESEKLDDTLVFIQAVVEDAEEKQVNNAVVKVWLERLTRILYDADDVLDDWKTEILSSQIQLLDDDNAPVSDKLWSCLFSLFSCLKSLVVRHDDSSKMIDINERLDRIVKDKALLDLNERQSREEPRPVTSSFVDASEIYGRVDDIYSIVSMLLSETSHQDSHVPLISIVSTAGFGKTTLVQLILKDKEVMKNFEKLMWVCVSQPFNLERVAKSIIEEATGNVPKTVAWQALHKSLSESVRGKKFLLVLDDVWTYDSEIWRKLRVSLDGGAQGSRIIITTRDENIAEKMGSTCIHRLGQLSPEDCWSIFKHIALREIEDNREKFEEIGQNIAWKCKGVPLAVKIIASVMRHKRSVVEWKDVLASNIWEEMSKDEHEFLPSLLLSYYALPSRLRRCFSYCAIFREDAKIYKDELVKLWMAQGFLSYDSSKDLEKTGTNYFNDLAMRSLFQDFKKDSEGNVFCCKMHDLVHDFARHLAKKESFMENDKEVGNIRLRHFGVAKANDVEDTSAHFKLIIICQMTCLRVLDLCDSYFEELPDEVERLLHLRLLDLSDNRKMKKLPETVCNLFNLQTLKLNRCRFLKKLPEGIGKLRNLRHLELEGTDELSYFPRGLERLSCLRTLSKVVLDRDGGKGCQIGELKLLDHIQGELRIEGLGQMADSIEAVLKKKDKLRSLVLRFSEQRQDANGEEEKRKRIESVLDGLQPHTNLAVLKIERYKGNRFPLWISSNTALPNLVKLELSWCYQCSELPALGRLQNLEDLKFLQLRSVKRIGCEFYGLGSTDGTSTGGEDSVQSVVVFPELHTLTIQYMEECEEWHLPFRRGVEIFPKLRTLTVHDLMKLQMLPPGLGKLKSLEELEIVRMEFQGLKLFQIDDNVITLSAQEVAVFPVLKKLTLSSLWEWEEQGDEIKLPIRRDEEGGEGFIMPCLQVLEISDCPKLKVVPHYLFSPALRILTIWNCGQLTGRQPCLPPLLEELVLCDNTGFLSKSILPLLISGIGSPDHNEYDYPNLHSFSISYSTQSSLPQGFNQLTAIQNLNFFDCKFLDFMPEDLKHLPMLQLLDISSCRILKERCRKRESWTTNSHIPKIVLNWMRDELIPK</sequence>
<keyword evidence="1" id="KW-0433">Leucine-rich repeat</keyword>
<feature type="domain" description="R13L1/DRL21-like LRR repeat region" evidence="9">
    <location>
        <begin position="664"/>
        <end position="790"/>
    </location>
</feature>
<dbReference type="GO" id="GO:0005524">
    <property type="term" value="F:ATP binding"/>
    <property type="evidence" value="ECO:0007669"/>
    <property type="project" value="UniProtKB-KW"/>
</dbReference>
<dbReference type="GO" id="GO:0006952">
    <property type="term" value="P:defense response"/>
    <property type="evidence" value="ECO:0007669"/>
    <property type="project" value="UniProtKB-KW"/>
</dbReference>
<dbReference type="Pfam" id="PF25019">
    <property type="entry name" value="LRR_R13L1-DRL21"/>
    <property type="match status" value="1"/>
</dbReference>
<dbReference type="Proteomes" id="UP000631114">
    <property type="component" value="Unassembled WGS sequence"/>
</dbReference>
<dbReference type="AlphaFoldDB" id="A0A835IP28"/>
<dbReference type="PANTHER" id="PTHR36766">
    <property type="entry name" value="PLANT BROAD-SPECTRUM MILDEW RESISTANCE PROTEIN RPW8"/>
    <property type="match status" value="1"/>
</dbReference>
<dbReference type="InterPro" id="IPR056789">
    <property type="entry name" value="LRR_R13L1-DRL21"/>
</dbReference>
<dbReference type="GO" id="GO:0051707">
    <property type="term" value="P:response to other organism"/>
    <property type="evidence" value="ECO:0007669"/>
    <property type="project" value="UniProtKB-ARBA"/>
</dbReference>
<dbReference type="InterPro" id="IPR027417">
    <property type="entry name" value="P-loop_NTPase"/>
</dbReference>
<evidence type="ECO:0000313" key="11">
    <source>
        <dbReference type="Proteomes" id="UP000631114"/>
    </source>
</evidence>
<evidence type="ECO:0000256" key="5">
    <source>
        <dbReference type="ARBA" id="ARBA00022840"/>
    </source>
</evidence>
<dbReference type="SUPFAM" id="SSF52540">
    <property type="entry name" value="P-loop containing nucleoside triphosphate hydrolases"/>
    <property type="match status" value="1"/>
</dbReference>
<keyword evidence="3" id="KW-0547">Nucleotide-binding</keyword>
<name>A0A835IP28_9MAGN</name>
<dbReference type="Gene3D" id="3.40.50.300">
    <property type="entry name" value="P-loop containing nucleotide triphosphate hydrolases"/>
    <property type="match status" value="1"/>
</dbReference>
<dbReference type="Gene3D" id="1.10.10.10">
    <property type="entry name" value="Winged helix-like DNA-binding domain superfamily/Winged helix DNA-binding domain"/>
    <property type="match status" value="1"/>
</dbReference>
<dbReference type="InterPro" id="IPR032675">
    <property type="entry name" value="LRR_dom_sf"/>
</dbReference>
<dbReference type="InterPro" id="IPR038005">
    <property type="entry name" value="RX-like_CC"/>
</dbReference>
<feature type="domain" description="Disease resistance N-terminal" evidence="7">
    <location>
        <begin position="5"/>
        <end position="88"/>
    </location>
</feature>
<evidence type="ECO:0000256" key="4">
    <source>
        <dbReference type="ARBA" id="ARBA00022821"/>
    </source>
</evidence>
<feature type="domain" description="NB-ARC" evidence="6">
    <location>
        <begin position="186"/>
        <end position="344"/>
    </location>
</feature>